<dbReference type="InterPro" id="IPR001353">
    <property type="entry name" value="Proteasome_sua/b"/>
</dbReference>
<dbReference type="InterPro" id="IPR023333">
    <property type="entry name" value="Proteasome_suB-type"/>
</dbReference>
<dbReference type="PANTHER" id="PTHR32194">
    <property type="entry name" value="METALLOPROTEASE TLDD"/>
    <property type="match status" value="1"/>
</dbReference>
<evidence type="ECO:0000256" key="2">
    <source>
        <dbReference type="ARBA" id="ARBA00022670"/>
    </source>
</evidence>
<dbReference type="GO" id="GO:0008233">
    <property type="term" value="F:peptidase activity"/>
    <property type="evidence" value="ECO:0007669"/>
    <property type="project" value="UniProtKB-KW"/>
</dbReference>
<evidence type="ECO:0000256" key="3">
    <source>
        <dbReference type="ARBA" id="ARBA00022801"/>
    </source>
</evidence>
<dbReference type="InterPro" id="IPR029055">
    <property type="entry name" value="Ntn_hydrolases_N"/>
</dbReference>
<keyword evidence="2" id="KW-0645">Protease</keyword>
<accession>A0A809S957</accession>
<dbReference type="Proteomes" id="UP000662873">
    <property type="component" value="Chromosome"/>
</dbReference>
<protein>
    <submittedName>
        <fullName evidence="4">20S proteasome, alpha and beta subunit</fullName>
    </submittedName>
</protein>
<keyword evidence="1" id="KW-0963">Cytoplasm</keyword>
<proteinExistence type="predicted"/>
<keyword evidence="3" id="KW-0378">Hydrolase</keyword>
<evidence type="ECO:0000313" key="4">
    <source>
        <dbReference type="EMBL" id="BBO23411.1"/>
    </source>
</evidence>
<dbReference type="SUPFAM" id="SSF56235">
    <property type="entry name" value="N-terminal nucleophile aminohydrolases (Ntn hydrolases)"/>
    <property type="match status" value="1"/>
</dbReference>
<organism evidence="4 5">
    <name type="scientific">Candidatus Nitrosymbiomonas proteolyticus</name>
    <dbReference type="NCBI Taxonomy" id="2608984"/>
    <lineage>
        <taxon>Bacteria</taxon>
        <taxon>Bacillati</taxon>
        <taxon>Armatimonadota</taxon>
        <taxon>Armatimonadota incertae sedis</taxon>
        <taxon>Candidatus Nitrosymbiomonas</taxon>
    </lineage>
</organism>
<dbReference type="PANTHER" id="PTHR32194:SF0">
    <property type="entry name" value="ATP-DEPENDENT PROTEASE SUBUNIT HSLV"/>
    <property type="match status" value="1"/>
</dbReference>
<sequence length="255" mass="27692">MKSSIHQTFAELVGFPPANWAAAPSKALQAHGTTVLALRFDEGVVVLGDRRATAGNLVMYDQAEKIMAIDDFTLLALSGSFAKSVESARFLKHSFKYYRRLTLGQLSLDGKLQEISRVMASNFELAMQGIGVFLPIVAAYDPESDSFHLYFFDGAGARFQNHAYACAGSGSERIRGVFEYLTRTKGPWDSRPLDDVLSDGLIMLDIASELDSATGGFRRVLPTARVLRREGVGPIPDDRLAAAAQAVLGQNAARS</sequence>
<keyword evidence="4" id="KW-0647">Proteasome</keyword>
<gene>
    <name evidence="4" type="ORF">NPRO_10060</name>
</gene>
<dbReference type="GO" id="GO:0051603">
    <property type="term" value="P:proteolysis involved in protein catabolic process"/>
    <property type="evidence" value="ECO:0007669"/>
    <property type="project" value="InterPro"/>
</dbReference>
<evidence type="ECO:0000313" key="5">
    <source>
        <dbReference type="Proteomes" id="UP000662873"/>
    </source>
</evidence>
<dbReference type="CDD" id="cd01906">
    <property type="entry name" value="proteasome_protease_HslV"/>
    <property type="match status" value="1"/>
</dbReference>
<evidence type="ECO:0000256" key="1">
    <source>
        <dbReference type="ARBA" id="ARBA00022490"/>
    </source>
</evidence>
<dbReference type="AlphaFoldDB" id="A0A809S957"/>
<dbReference type="Gene3D" id="3.60.20.10">
    <property type="entry name" value="Glutamine Phosphoribosylpyrophosphate, subunit 1, domain 1"/>
    <property type="match status" value="1"/>
</dbReference>
<dbReference type="GO" id="GO:0005839">
    <property type="term" value="C:proteasome core complex"/>
    <property type="evidence" value="ECO:0007669"/>
    <property type="project" value="InterPro"/>
</dbReference>
<dbReference type="KEGG" id="npy:NPRO_10060"/>
<reference evidence="4" key="1">
    <citation type="journal article" name="DNA Res.">
        <title>The physiological potential of anammox bacteria as revealed by their core genome structure.</title>
        <authorList>
            <person name="Okubo T."/>
            <person name="Toyoda A."/>
            <person name="Fukuhara K."/>
            <person name="Uchiyama I."/>
            <person name="Harigaya Y."/>
            <person name="Kuroiwa M."/>
            <person name="Suzuki T."/>
            <person name="Murakami Y."/>
            <person name="Suwa Y."/>
            <person name="Takami H."/>
        </authorList>
    </citation>
    <scope>NUCLEOTIDE SEQUENCE</scope>
    <source>
        <strain evidence="4">317325-2</strain>
    </source>
</reference>
<dbReference type="Pfam" id="PF00227">
    <property type="entry name" value="Proteasome"/>
    <property type="match status" value="1"/>
</dbReference>
<dbReference type="GO" id="GO:0005737">
    <property type="term" value="C:cytoplasm"/>
    <property type="evidence" value="ECO:0007669"/>
    <property type="project" value="TreeGrafter"/>
</dbReference>
<name>A0A809S957_9BACT</name>
<dbReference type="EMBL" id="AP021858">
    <property type="protein sequence ID" value="BBO23411.1"/>
    <property type="molecule type" value="Genomic_DNA"/>
</dbReference>